<dbReference type="InterPro" id="IPR022123">
    <property type="entry name" value="DUF3658"/>
</dbReference>
<protein>
    <submittedName>
        <fullName evidence="3">DUF1835 domain-containing protein</fullName>
    </submittedName>
</protein>
<evidence type="ECO:0000313" key="4">
    <source>
        <dbReference type="Proteomes" id="UP000307756"/>
    </source>
</evidence>
<dbReference type="Pfam" id="PF12395">
    <property type="entry name" value="DUF3658"/>
    <property type="match status" value="1"/>
</dbReference>
<dbReference type="OrthoDB" id="343110at2"/>
<feature type="domain" description="DUF1835" evidence="1">
    <location>
        <begin position="101"/>
        <end position="216"/>
    </location>
</feature>
<proteinExistence type="predicted"/>
<reference evidence="3 4" key="1">
    <citation type="journal article" date="2011" name="J. Microbiol.">
        <title>Bacillus kyonggiensis sp. nov., isolated from soil of a lettuce field.</title>
        <authorList>
            <person name="Dong K."/>
            <person name="Lee S."/>
        </authorList>
    </citation>
    <scope>NUCLEOTIDE SEQUENCE [LARGE SCALE GENOMIC DNA]</scope>
    <source>
        <strain evidence="3 4">NB22</strain>
    </source>
</reference>
<comment type="caution">
    <text evidence="3">The sequence shown here is derived from an EMBL/GenBank/DDBJ whole genome shotgun (WGS) entry which is preliminary data.</text>
</comment>
<dbReference type="EMBL" id="SWBM01000001">
    <property type="protein sequence ID" value="TKC18938.1"/>
    <property type="molecule type" value="Genomic_DNA"/>
</dbReference>
<evidence type="ECO:0000313" key="3">
    <source>
        <dbReference type="EMBL" id="TKC18938.1"/>
    </source>
</evidence>
<dbReference type="Proteomes" id="UP000307756">
    <property type="component" value="Unassembled WGS sequence"/>
</dbReference>
<sequence length="360" mass="42654">MIFIKVKVNYPFIYFYNEPNVVFVYQIKTSQYLTLTDMNEVGEWATYELKDAGEFEKFNHEEYLPLEGRGYFVNQEGLSVMVKAINKVIQKNRVVIESIPVHVVSTESAAGSLRFGLPRPRMVIGYPDSLANGPILNLHTEVGLSYRIEWLYENINSEQEDHLFENQIMNTLREIEDIALDAPVYIWYGNNAMEQVGLRFFLYQLREKNNKIFLINSTEFNENAVEPVFYTSQMETDDLRVIFEKDKKPLTEKERAQYQKEWEQLSETKEVLRIWEDSQIKSVPEDYYDSFIIETLRNMHIQQDQKDFIKTGSLIGEILDSHIQIDIFFLEYRIRHLVYNGVFELKGIPKSMRHYRVKIR</sequence>
<evidence type="ECO:0000259" key="2">
    <source>
        <dbReference type="Pfam" id="PF12395"/>
    </source>
</evidence>
<evidence type="ECO:0000259" key="1">
    <source>
        <dbReference type="Pfam" id="PF08874"/>
    </source>
</evidence>
<accession>A0A4U1D9Y9</accession>
<gene>
    <name evidence="3" type="ORF">FA727_05160</name>
</gene>
<organism evidence="3 4">
    <name type="scientific">Robertmurraya kyonggiensis</name>
    <dbReference type="NCBI Taxonomy" id="1037680"/>
    <lineage>
        <taxon>Bacteria</taxon>
        <taxon>Bacillati</taxon>
        <taxon>Bacillota</taxon>
        <taxon>Bacilli</taxon>
        <taxon>Bacillales</taxon>
        <taxon>Bacillaceae</taxon>
        <taxon>Robertmurraya</taxon>
    </lineage>
</organism>
<dbReference type="AlphaFoldDB" id="A0A4U1D9Y9"/>
<keyword evidence="4" id="KW-1185">Reference proteome</keyword>
<name>A0A4U1D9Y9_9BACI</name>
<feature type="domain" description="DUF3658" evidence="2">
    <location>
        <begin position="245"/>
        <end position="355"/>
    </location>
</feature>
<dbReference type="InterPro" id="IPR014973">
    <property type="entry name" value="DUF1835"/>
</dbReference>
<dbReference type="RefSeq" id="WP_136829673.1">
    <property type="nucleotide sequence ID" value="NZ_SWBM01000001.1"/>
</dbReference>
<dbReference type="Pfam" id="PF08874">
    <property type="entry name" value="DUF1835"/>
    <property type="match status" value="1"/>
</dbReference>